<keyword evidence="4 5" id="KW-0472">Membrane</keyword>
<dbReference type="Proteomes" id="UP000186221">
    <property type="component" value="Unassembled WGS sequence"/>
</dbReference>
<dbReference type="Pfam" id="PF02600">
    <property type="entry name" value="DsbB"/>
    <property type="match status" value="1"/>
</dbReference>
<dbReference type="Gene3D" id="1.20.1550.10">
    <property type="entry name" value="DsbB-like"/>
    <property type="match status" value="1"/>
</dbReference>
<dbReference type="SUPFAM" id="SSF158442">
    <property type="entry name" value="DsbB-like"/>
    <property type="match status" value="1"/>
</dbReference>
<dbReference type="GO" id="GO:0016020">
    <property type="term" value="C:membrane"/>
    <property type="evidence" value="ECO:0007669"/>
    <property type="project" value="UniProtKB-SubCell"/>
</dbReference>
<evidence type="ECO:0000256" key="2">
    <source>
        <dbReference type="ARBA" id="ARBA00022692"/>
    </source>
</evidence>
<evidence type="ECO:0000256" key="1">
    <source>
        <dbReference type="ARBA" id="ARBA00004141"/>
    </source>
</evidence>
<feature type="transmembrane region" description="Helical" evidence="5">
    <location>
        <begin position="64"/>
        <end position="82"/>
    </location>
</feature>
<dbReference type="GO" id="GO:0006457">
    <property type="term" value="P:protein folding"/>
    <property type="evidence" value="ECO:0007669"/>
    <property type="project" value="InterPro"/>
</dbReference>
<keyword evidence="3 5" id="KW-1133">Transmembrane helix</keyword>
<proteinExistence type="predicted"/>
<dbReference type="RefSeq" id="WP_076484670.1">
    <property type="nucleotide sequence ID" value="NZ_FTOG01000005.1"/>
</dbReference>
<evidence type="ECO:0000256" key="5">
    <source>
        <dbReference type="SAM" id="Phobius"/>
    </source>
</evidence>
<evidence type="ECO:0000256" key="3">
    <source>
        <dbReference type="ARBA" id="ARBA00022989"/>
    </source>
</evidence>
<accession>A0A1N7M7D6</accession>
<organism evidence="6 7">
    <name type="scientific">Rhodobacter aestuarii</name>
    <dbReference type="NCBI Taxonomy" id="453582"/>
    <lineage>
        <taxon>Bacteria</taxon>
        <taxon>Pseudomonadati</taxon>
        <taxon>Pseudomonadota</taxon>
        <taxon>Alphaproteobacteria</taxon>
        <taxon>Rhodobacterales</taxon>
        <taxon>Rhodobacter group</taxon>
        <taxon>Rhodobacter</taxon>
    </lineage>
</organism>
<dbReference type="InterPro" id="IPR003752">
    <property type="entry name" value="DiS_bond_form_DsbB/BdbC"/>
</dbReference>
<protein>
    <submittedName>
        <fullName evidence="6">Disulfide bond formation protein DsbB</fullName>
    </submittedName>
</protein>
<dbReference type="InterPro" id="IPR023380">
    <property type="entry name" value="DsbB-like_sf"/>
</dbReference>
<dbReference type="PIRSF" id="PIRSF033913">
    <property type="entry name" value="S-S_format_DsbB"/>
    <property type="match status" value="1"/>
</dbReference>
<keyword evidence="2 5" id="KW-0812">Transmembrane</keyword>
<evidence type="ECO:0000313" key="6">
    <source>
        <dbReference type="EMBL" id="SIS81998.1"/>
    </source>
</evidence>
<comment type="subcellular location">
    <subcellularLocation>
        <location evidence="1">Membrane</location>
        <topology evidence="1">Multi-pass membrane protein</topology>
    </subcellularLocation>
</comment>
<evidence type="ECO:0000313" key="7">
    <source>
        <dbReference type="Proteomes" id="UP000186221"/>
    </source>
</evidence>
<keyword evidence="7" id="KW-1185">Reference proteome</keyword>
<dbReference type="EMBL" id="FTOG01000005">
    <property type="protein sequence ID" value="SIS81998.1"/>
    <property type="molecule type" value="Genomic_DNA"/>
</dbReference>
<dbReference type="OrthoDB" id="9808637at2"/>
<feature type="transmembrane region" description="Helical" evidence="5">
    <location>
        <begin position="42"/>
        <end position="59"/>
    </location>
</feature>
<name>A0A1N7M7D6_9RHOB</name>
<feature type="transmembrane region" description="Helical" evidence="5">
    <location>
        <begin position="137"/>
        <end position="156"/>
    </location>
</feature>
<evidence type="ECO:0000256" key="4">
    <source>
        <dbReference type="ARBA" id="ARBA00023136"/>
    </source>
</evidence>
<dbReference type="InterPro" id="IPR024199">
    <property type="entry name" value="Uncharacterised_DsbB"/>
</dbReference>
<gene>
    <name evidence="6" type="ORF">SAMN05421580_105165</name>
</gene>
<dbReference type="AlphaFoldDB" id="A0A1N7M7D6"/>
<sequence length="160" mass="17018">MPPALSPRVLVALATLGSTGILAGALLFQAIGYAPCELCILQRWPHLAAAILGAALLALRLPRVLNLLGMAIMLVSTSFGLYHSGVERKIFAGPDSCTSNPIEALSAADLLAQIQQAPVVRCDEIVWDLFGVTMPNFNALFSLAFAGLWLMAFLSARKAR</sequence>
<dbReference type="GO" id="GO:0015035">
    <property type="term" value="F:protein-disulfide reductase activity"/>
    <property type="evidence" value="ECO:0007669"/>
    <property type="project" value="InterPro"/>
</dbReference>
<reference evidence="7" key="1">
    <citation type="submission" date="2017-01" db="EMBL/GenBank/DDBJ databases">
        <authorList>
            <person name="Varghese N."/>
            <person name="Submissions S."/>
        </authorList>
    </citation>
    <scope>NUCLEOTIDE SEQUENCE [LARGE SCALE GENOMIC DNA]</scope>
    <source>
        <strain evidence="7">DSM 19945</strain>
    </source>
</reference>
<dbReference type="STRING" id="453582.SAMN05421580_105165"/>